<proteinExistence type="predicted"/>
<evidence type="ECO:0000313" key="6">
    <source>
        <dbReference type="EMBL" id="SEB90539.1"/>
    </source>
</evidence>
<dbReference type="InterPro" id="IPR051685">
    <property type="entry name" value="Ycf3/AcsC/BcsC/TPR_MFPF"/>
</dbReference>
<evidence type="ECO:0000313" key="7">
    <source>
        <dbReference type="Proteomes" id="UP000182409"/>
    </source>
</evidence>
<accession>A0A1H4N5H6</accession>
<gene>
    <name evidence="6" type="ORF">SAMN05443244_2146</name>
</gene>
<feature type="chain" id="PRO_5010245558" evidence="5">
    <location>
        <begin position="25"/>
        <end position="273"/>
    </location>
</feature>
<dbReference type="Pfam" id="PF13181">
    <property type="entry name" value="TPR_8"/>
    <property type="match status" value="2"/>
</dbReference>
<dbReference type="RefSeq" id="WP_074653915.1">
    <property type="nucleotide sequence ID" value="NZ_FNSD01000001.1"/>
</dbReference>
<evidence type="ECO:0000256" key="3">
    <source>
        <dbReference type="PROSITE-ProRule" id="PRU00339"/>
    </source>
</evidence>
<dbReference type="PANTHER" id="PTHR44943">
    <property type="entry name" value="CELLULOSE SYNTHASE OPERON PROTEIN C"/>
    <property type="match status" value="1"/>
</dbReference>
<keyword evidence="1" id="KW-0677">Repeat</keyword>
<dbReference type="PANTHER" id="PTHR44943:SF8">
    <property type="entry name" value="TPR REPEAT-CONTAINING PROTEIN MJ0263"/>
    <property type="match status" value="1"/>
</dbReference>
<dbReference type="Proteomes" id="UP000182409">
    <property type="component" value="Unassembled WGS sequence"/>
</dbReference>
<name>A0A1H4N5H6_9BACT</name>
<dbReference type="SUPFAM" id="SSF48452">
    <property type="entry name" value="TPR-like"/>
    <property type="match status" value="1"/>
</dbReference>
<dbReference type="PROSITE" id="PS50005">
    <property type="entry name" value="TPR"/>
    <property type="match status" value="2"/>
</dbReference>
<dbReference type="AlphaFoldDB" id="A0A1H4N5H6"/>
<reference evidence="6 7" key="1">
    <citation type="submission" date="2016-10" db="EMBL/GenBank/DDBJ databases">
        <authorList>
            <person name="de Groot N.N."/>
        </authorList>
    </citation>
    <scope>NUCLEOTIDE SEQUENCE [LARGE SCALE GENOMIC DNA]</scope>
    <source>
        <strain evidence="6 7">AB35.6</strain>
    </source>
</reference>
<dbReference type="PROSITE" id="PS51257">
    <property type="entry name" value="PROKAR_LIPOPROTEIN"/>
    <property type="match status" value="1"/>
</dbReference>
<protein>
    <submittedName>
        <fullName evidence="6">Tetratricopeptide repeat-containing protein</fullName>
    </submittedName>
</protein>
<keyword evidence="2 3" id="KW-0802">TPR repeat</keyword>
<sequence>MKANARVSATVALLLSLGMLTGCAKLKARDQLTKGVAAFKNAQYEQATNAFQKAIEYDPNYDTAKLYLATAYSYEVVPNLEDAGNLKLADKAIAGFKDYLVSHPGDKVSLQQLASIYRNVKKYAEAKEYEQQVIAVDPKDAEAHYTIGFVDWVEAYDNARKALALDGLTDNGEGNPKMSKATCAKLKEQNTPLVTDALSHLQQAIQINPNYDEAFQYLNLVWRRKADLDCGDPAAQKADLANADKATQDAMGARKINEQKKEEKATKGQVTAQ</sequence>
<dbReference type="SMART" id="SM00028">
    <property type="entry name" value="TPR"/>
    <property type="match status" value="2"/>
</dbReference>
<keyword evidence="5" id="KW-0732">Signal</keyword>
<feature type="compositionally biased region" description="Basic and acidic residues" evidence="4">
    <location>
        <begin position="255"/>
        <end position="266"/>
    </location>
</feature>
<evidence type="ECO:0000256" key="5">
    <source>
        <dbReference type="SAM" id="SignalP"/>
    </source>
</evidence>
<feature type="repeat" description="TPR" evidence="3">
    <location>
        <begin position="28"/>
        <end position="61"/>
    </location>
</feature>
<feature type="region of interest" description="Disordered" evidence="4">
    <location>
        <begin position="241"/>
        <end position="273"/>
    </location>
</feature>
<dbReference type="InterPro" id="IPR011990">
    <property type="entry name" value="TPR-like_helical_dom_sf"/>
</dbReference>
<feature type="signal peptide" evidence="5">
    <location>
        <begin position="1"/>
        <end position="24"/>
    </location>
</feature>
<dbReference type="EMBL" id="FNSD01000001">
    <property type="protein sequence ID" value="SEB90539.1"/>
    <property type="molecule type" value="Genomic_DNA"/>
</dbReference>
<feature type="repeat" description="TPR" evidence="3">
    <location>
        <begin position="107"/>
        <end position="140"/>
    </location>
</feature>
<evidence type="ECO:0000256" key="4">
    <source>
        <dbReference type="SAM" id="MobiDB-lite"/>
    </source>
</evidence>
<dbReference type="Gene3D" id="1.25.40.10">
    <property type="entry name" value="Tetratricopeptide repeat domain"/>
    <property type="match status" value="2"/>
</dbReference>
<dbReference type="InterPro" id="IPR019734">
    <property type="entry name" value="TPR_rpt"/>
</dbReference>
<evidence type="ECO:0000256" key="2">
    <source>
        <dbReference type="ARBA" id="ARBA00022803"/>
    </source>
</evidence>
<organism evidence="6 7">
    <name type="scientific">Terriglobus roseus</name>
    <dbReference type="NCBI Taxonomy" id="392734"/>
    <lineage>
        <taxon>Bacteria</taxon>
        <taxon>Pseudomonadati</taxon>
        <taxon>Acidobacteriota</taxon>
        <taxon>Terriglobia</taxon>
        <taxon>Terriglobales</taxon>
        <taxon>Acidobacteriaceae</taxon>
        <taxon>Terriglobus</taxon>
    </lineage>
</organism>
<evidence type="ECO:0000256" key="1">
    <source>
        <dbReference type="ARBA" id="ARBA00022737"/>
    </source>
</evidence>
<dbReference type="OrthoDB" id="111238at2"/>